<name>A0A2P4Y206_9STRA</name>
<evidence type="ECO:0000313" key="1">
    <source>
        <dbReference type="EMBL" id="POM71831.1"/>
    </source>
</evidence>
<protein>
    <submittedName>
        <fullName evidence="1">Dihydroorotase</fullName>
    </submittedName>
</protein>
<gene>
    <name evidence="1" type="ORF">PHPALM_11545</name>
</gene>
<evidence type="ECO:0000313" key="2">
    <source>
        <dbReference type="Proteomes" id="UP000237271"/>
    </source>
</evidence>
<sequence length="150" mass="17201">MPRRQNQHDLSPHVKVAIELYLSQRGGELLCTLNGVRNVPRCHVNLLSVNVLEEESWKCETRYPAIGPSQLLMWKDARAIVFEKKSRGYDRSRILILLFALSRPQRSPPTRCSYDTFGLYATEKHIVSHDKQGLRDGLSELNTDKEANVL</sequence>
<comment type="caution">
    <text evidence="1">The sequence shown here is derived from an EMBL/GenBank/DDBJ whole genome shotgun (WGS) entry which is preliminary data.</text>
</comment>
<reference evidence="1 2" key="1">
    <citation type="journal article" date="2017" name="Genome Biol. Evol.">
        <title>Phytophthora megakarya and P. palmivora, closely related causal agents of cacao black pod rot, underwent increases in genome sizes and gene numbers by different mechanisms.</title>
        <authorList>
            <person name="Ali S.S."/>
            <person name="Shao J."/>
            <person name="Lary D.J."/>
            <person name="Kronmiller B."/>
            <person name="Shen D."/>
            <person name="Strem M.D."/>
            <person name="Amoako-Attah I."/>
            <person name="Akrofi A.Y."/>
            <person name="Begoude B.A."/>
            <person name="Ten Hoopen G.M."/>
            <person name="Coulibaly K."/>
            <person name="Kebe B.I."/>
            <person name="Melnick R.L."/>
            <person name="Guiltinan M.J."/>
            <person name="Tyler B.M."/>
            <person name="Meinhardt L.W."/>
            <person name="Bailey B.A."/>
        </authorList>
    </citation>
    <scope>NUCLEOTIDE SEQUENCE [LARGE SCALE GENOMIC DNA]</scope>
    <source>
        <strain evidence="2">sbr112.9</strain>
    </source>
</reference>
<dbReference type="EMBL" id="NCKW01006402">
    <property type="protein sequence ID" value="POM71831.1"/>
    <property type="molecule type" value="Genomic_DNA"/>
</dbReference>
<organism evidence="1 2">
    <name type="scientific">Phytophthora palmivora</name>
    <dbReference type="NCBI Taxonomy" id="4796"/>
    <lineage>
        <taxon>Eukaryota</taxon>
        <taxon>Sar</taxon>
        <taxon>Stramenopiles</taxon>
        <taxon>Oomycota</taxon>
        <taxon>Peronosporomycetes</taxon>
        <taxon>Peronosporales</taxon>
        <taxon>Peronosporaceae</taxon>
        <taxon>Phytophthora</taxon>
    </lineage>
</organism>
<dbReference type="AlphaFoldDB" id="A0A2P4Y206"/>
<keyword evidence="2" id="KW-1185">Reference proteome</keyword>
<dbReference type="Proteomes" id="UP000237271">
    <property type="component" value="Unassembled WGS sequence"/>
</dbReference>
<accession>A0A2P4Y206</accession>
<proteinExistence type="predicted"/>